<keyword evidence="3" id="KW-1185">Reference proteome</keyword>
<organism evidence="2 3">
    <name type="scientific">Mycobacterium phage Validus</name>
    <dbReference type="NCBI Taxonomy" id="1414747"/>
    <lineage>
        <taxon>Viruses</taxon>
        <taxon>Duplodnaviria</taxon>
        <taxon>Heunggongvirae</taxon>
        <taxon>Uroviricota</taxon>
        <taxon>Caudoviricetes</taxon>
        <taxon>Weiservirinae</taxon>
        <taxon>Anayavirus</taxon>
        <taxon>Anayavirus validus</taxon>
    </lineage>
</organism>
<dbReference type="GeneID" id="18479861"/>
<gene>
    <name evidence="2" type="primary">64</name>
    <name evidence="2" type="ORF">PBI_VALIDUS_64</name>
</gene>
<accession>V5UP54</accession>
<sequence length="295" mass="32963">MSGNAGFFGLTDDAPARDRPPTETQEFNRELLGDLKGVFRRAWAQHGRSLQKALGPSEIGHPCPRRLASSIMEYERVNPEGDPLPAWLGTAGHTKFEDAVTLDNERLIDQWLKDRQQRCTVLRGVAGGDDPQYVGRWFTERRVTVRGGLSGTCDLYDTWTDTVIDLKFPGASRFAEYKKFGPVEKAPEYRVQAHAYGRGYRNEGFPVKRVAIWFIPRGGTLSASFVWSEPYSDAIIDQALDKLDNIVIALDELRIDEHPERIALVPKVPGSCMFCPFFTPVPNPDVPHACTGAAE</sequence>
<evidence type="ECO:0000313" key="2">
    <source>
        <dbReference type="EMBL" id="AHB79594.1"/>
    </source>
</evidence>
<dbReference type="KEGG" id="vg:18479861"/>
<dbReference type="Proteomes" id="UP000018806">
    <property type="component" value="Segment"/>
</dbReference>
<dbReference type="RefSeq" id="YP_009002714.1">
    <property type="nucleotide sequence ID" value="NC_023498.1"/>
</dbReference>
<dbReference type="Gene3D" id="3.90.320.10">
    <property type="match status" value="1"/>
</dbReference>
<protein>
    <recommendedName>
        <fullName evidence="4">Exonuclease</fullName>
    </recommendedName>
</protein>
<evidence type="ECO:0000313" key="3">
    <source>
        <dbReference type="Proteomes" id="UP000018806"/>
    </source>
</evidence>
<dbReference type="InterPro" id="IPR011604">
    <property type="entry name" value="PDDEXK-like_dom_sf"/>
</dbReference>
<reference evidence="2 3" key="1">
    <citation type="submission" date="2013-09" db="EMBL/GenBank/DDBJ databases">
        <authorList>
            <person name="Alapati N."/>
            <person name="Amjadi S."/>
            <person name="Brashears C.B."/>
            <person name="Briell V.C."/>
            <person name="Cody B.J."/>
            <person name="Durham R.J."/>
            <person name="Griffin A.K."/>
            <person name="Henderson M.S."/>
            <person name="Interrante E.J."/>
            <person name="Killingsworth B.W."/>
            <person name="Kolar C.R."/>
            <person name="Lee T."/>
            <person name="Mundhenk S.E."/>
            <person name="Myers M.E."/>
            <person name="Olaniyan O.M."/>
            <person name="Orlando C.M."/>
            <person name="Peterson C.E."/>
            <person name="Riley B.C."/>
            <person name="Sawyer L.E."/>
            <person name="Simitzi N.J."/>
            <person name="St Cyr M.K."/>
            <person name="White R.K."/>
            <person name="Wu H."/>
            <person name="Adair T.L."/>
            <person name="Gibbon B.C."/>
            <person name="Buck G.A."/>
            <person name="Campbell R."/>
            <person name="Carvalho M.R."/>
            <person name="Duckworth R.A."/>
            <person name="Dunn T."/>
            <person name="Halpern C."/>
            <person name="Johnson A."/>
            <person name="Kiflezghi M.G."/>
            <person name="Lee V."/>
            <person name="Loviza R.A."/>
            <person name="Serrano M.G."/>
            <person name="Shah Z.V."/>
            <person name="Sharma K."/>
            <person name="Voegtly L.J."/>
            <person name="Walstead R."/>
            <person name="Wang Y.P."/>
            <person name="Bradley K.W."/>
            <person name="Clarke D.Q."/>
            <person name="Barker L.P."/>
            <person name="Bailey C."/>
            <person name="Asai D.J."/>
            <person name="Bowman C.A."/>
            <person name="Russell D.A."/>
            <person name="Pope W.H."/>
            <person name="Jacobs-Sera D."/>
            <person name="Hendrix R.W."/>
            <person name="Hatfull G.F."/>
        </authorList>
    </citation>
    <scope>NUCLEOTIDE SEQUENCE [LARGE SCALE GENOMIC DNA]</scope>
</reference>
<dbReference type="EMBL" id="KF713486">
    <property type="protein sequence ID" value="AHB79594.1"/>
    <property type="molecule type" value="Genomic_DNA"/>
</dbReference>
<evidence type="ECO:0008006" key="4">
    <source>
        <dbReference type="Google" id="ProtNLM"/>
    </source>
</evidence>
<proteinExistence type="predicted"/>
<dbReference type="OrthoDB" id="5311at10239"/>
<evidence type="ECO:0000256" key="1">
    <source>
        <dbReference type="SAM" id="MobiDB-lite"/>
    </source>
</evidence>
<feature type="region of interest" description="Disordered" evidence="1">
    <location>
        <begin position="1"/>
        <end position="23"/>
    </location>
</feature>
<name>V5UP54_9CAUD</name>
<feature type="compositionally biased region" description="Basic and acidic residues" evidence="1">
    <location>
        <begin position="14"/>
        <end position="23"/>
    </location>
</feature>